<dbReference type="PANTHER" id="PTHR11103:SF18">
    <property type="entry name" value="SLR1189 PROTEIN"/>
    <property type="match status" value="1"/>
</dbReference>
<dbReference type="GO" id="GO:0046872">
    <property type="term" value="F:metal ion binding"/>
    <property type="evidence" value="ECO:0007669"/>
    <property type="project" value="UniProtKB-KW"/>
</dbReference>
<evidence type="ECO:0000256" key="2">
    <source>
        <dbReference type="ARBA" id="ARBA00004777"/>
    </source>
</evidence>
<keyword evidence="6" id="KW-0274">FAD</keyword>
<dbReference type="InterPro" id="IPR029041">
    <property type="entry name" value="FAD-linked_oxidoreductase-like"/>
</dbReference>
<keyword evidence="8" id="KW-0479">Metal-binding</keyword>
<evidence type="ECO:0000256" key="4">
    <source>
        <dbReference type="ARBA" id="ARBA00022630"/>
    </source>
</evidence>
<keyword evidence="11" id="KW-1185">Reference proteome</keyword>
<name>A0A371B099_9FIRM</name>
<dbReference type="AlphaFoldDB" id="A0A371B099"/>
<dbReference type="EC" id="2.1.1.10" evidence="10"/>
<keyword evidence="7 10" id="KW-0560">Oxidoreductase</keyword>
<sequence length="604" mass="68652">MDIREYLKKNRLITDGSMGTYYESLAGEEDSIVERANANNPVQIKKIHLEYIKSGARLIRTNTFATNSMFFQTEQEIVSNIKAGYSIAKEAVKESGENVFIGADIGPISEEQSREYEETVNEYKLIIDSFLEEGASIFVFETFSELNAIQDVTEYIKEKNPEAFILVQCAFDRSGYTKLGLSLKRMVKILGNMDSVDAYGLNCGVAPTHMFEFFQRVEFPNDKFITALPNASYPVALRGKTVYSDNVSYYVEMLQRIDTLGIDIIGGCCGTTPKHIQLLVQKLKDKQRSKKKINKDLAAGVEVNNKTTIKNEEENHFIKKIRSGEKVFVVELDPPFDQDDRKVVDGARILKEARVDAITLSDSPLARARADATHLAVKLQNEMGIPVIAHMTCRDKNVIGLRSILLGSYINNLRNFLFVTGDPIPRGERDKIKSVYEFNSIKLMEYVKSMNEDLFLNQEISYGGALNYHGVNLDNIAERMKKKMEAGAEYFLTQPIYTKDDMERIQELKVKTNGKIICGIMPLVSYRNASFIKNEMPGINVSDEIMEQYKPEMSKEESEETAIRISVGIAKQLYESADGFYFMTPFNRVYLIRTILEEIRKFNV</sequence>
<evidence type="ECO:0000313" key="10">
    <source>
        <dbReference type="EMBL" id="RDU25247.1"/>
    </source>
</evidence>
<dbReference type="PANTHER" id="PTHR11103">
    <property type="entry name" value="SLR1189 PROTEIN"/>
    <property type="match status" value="1"/>
</dbReference>
<dbReference type="InterPro" id="IPR036589">
    <property type="entry name" value="HCY_dom_sf"/>
</dbReference>
<accession>A0A371B099</accession>
<comment type="cofactor">
    <cofactor evidence="1">
        <name>FAD</name>
        <dbReference type="ChEBI" id="CHEBI:57692"/>
    </cofactor>
</comment>
<dbReference type="PROSITE" id="PS50970">
    <property type="entry name" value="HCY"/>
    <property type="match status" value="1"/>
</dbReference>
<dbReference type="GO" id="GO:0004489">
    <property type="term" value="F:methylenetetrahydrofolate reductase [NAD(P)H] activity"/>
    <property type="evidence" value="ECO:0007669"/>
    <property type="project" value="UniProtKB-EC"/>
</dbReference>
<evidence type="ECO:0000256" key="8">
    <source>
        <dbReference type="PROSITE-ProRule" id="PRU00333"/>
    </source>
</evidence>
<keyword evidence="8" id="KW-0862">Zinc</keyword>
<dbReference type="Proteomes" id="UP000255036">
    <property type="component" value="Unassembled WGS sequence"/>
</dbReference>
<evidence type="ECO:0000256" key="7">
    <source>
        <dbReference type="ARBA" id="ARBA00023002"/>
    </source>
</evidence>
<feature type="domain" description="Hcy-binding" evidence="9">
    <location>
        <begin position="1"/>
        <end position="283"/>
    </location>
</feature>
<reference evidence="10 11" key="1">
    <citation type="submission" date="2018-07" db="EMBL/GenBank/DDBJ databases">
        <title>Anaerosacharophilus polymeroproducens gen. nov. sp. nov., an anaerobic bacterium isolated from salt field.</title>
        <authorList>
            <person name="Kim W."/>
            <person name="Yang S.-H."/>
            <person name="Oh J."/>
            <person name="Lee J.-H."/>
            <person name="Kwon K.K."/>
        </authorList>
    </citation>
    <scope>NUCLEOTIDE SEQUENCE [LARGE SCALE GENOMIC DNA]</scope>
    <source>
        <strain evidence="10 11">MCWD5</strain>
    </source>
</reference>
<dbReference type="UniPathway" id="UPA00193"/>
<keyword evidence="5 8" id="KW-0808">Transferase</keyword>
<dbReference type="GO" id="GO:0032259">
    <property type="term" value="P:methylation"/>
    <property type="evidence" value="ECO:0007669"/>
    <property type="project" value="UniProtKB-KW"/>
</dbReference>
<evidence type="ECO:0000256" key="1">
    <source>
        <dbReference type="ARBA" id="ARBA00001974"/>
    </source>
</evidence>
<gene>
    <name evidence="10" type="ORF">DWV06_00115</name>
</gene>
<dbReference type="GO" id="GO:0035999">
    <property type="term" value="P:tetrahydrofolate interconversion"/>
    <property type="evidence" value="ECO:0007669"/>
    <property type="project" value="UniProtKB-UniPathway"/>
</dbReference>
<dbReference type="GO" id="GO:0006555">
    <property type="term" value="P:methionine metabolic process"/>
    <property type="evidence" value="ECO:0007669"/>
    <property type="project" value="InterPro"/>
</dbReference>
<evidence type="ECO:0000256" key="3">
    <source>
        <dbReference type="ARBA" id="ARBA00022603"/>
    </source>
</evidence>
<comment type="pathway">
    <text evidence="2">One-carbon metabolism; tetrahydrofolate interconversion.</text>
</comment>
<dbReference type="SUPFAM" id="SSF82282">
    <property type="entry name" value="Homocysteine S-methyltransferase"/>
    <property type="match status" value="1"/>
</dbReference>
<dbReference type="Pfam" id="PF02574">
    <property type="entry name" value="S-methyl_trans"/>
    <property type="match status" value="1"/>
</dbReference>
<dbReference type="RefSeq" id="WP_115480152.1">
    <property type="nucleotide sequence ID" value="NZ_QRCT01000002.1"/>
</dbReference>
<protein>
    <submittedName>
        <fullName evidence="10">Bifunctional homocysteine S-methyltransferase/methylenetetrahydrofolate reductase</fullName>
        <ecNumber evidence="10">1.5.1.20</ecNumber>
        <ecNumber evidence="10">2.1.1.10</ecNumber>
    </submittedName>
</protein>
<keyword evidence="4" id="KW-0285">Flavoprotein</keyword>
<dbReference type="GO" id="GO:0008168">
    <property type="term" value="F:methyltransferase activity"/>
    <property type="evidence" value="ECO:0007669"/>
    <property type="project" value="UniProtKB-UniRule"/>
</dbReference>
<dbReference type="CDD" id="cd00537">
    <property type="entry name" value="MTHFR"/>
    <property type="match status" value="1"/>
</dbReference>
<evidence type="ECO:0000259" key="9">
    <source>
        <dbReference type="PROSITE" id="PS50970"/>
    </source>
</evidence>
<proteinExistence type="predicted"/>
<dbReference type="EC" id="1.5.1.20" evidence="10"/>
<dbReference type="Gene3D" id="3.20.20.330">
    <property type="entry name" value="Homocysteine-binding-like domain"/>
    <property type="match status" value="1"/>
</dbReference>
<evidence type="ECO:0000313" key="11">
    <source>
        <dbReference type="Proteomes" id="UP000255036"/>
    </source>
</evidence>
<feature type="binding site" evidence="8">
    <location>
        <position position="203"/>
    </location>
    <ligand>
        <name>Zn(2+)</name>
        <dbReference type="ChEBI" id="CHEBI:29105"/>
    </ligand>
</feature>
<evidence type="ECO:0000256" key="6">
    <source>
        <dbReference type="ARBA" id="ARBA00022827"/>
    </source>
</evidence>
<comment type="caution">
    <text evidence="10">The sequence shown here is derived from an EMBL/GenBank/DDBJ whole genome shotgun (WGS) entry which is preliminary data.</text>
</comment>
<organism evidence="10 11">
    <name type="scientific">Anaerosacchariphilus polymeriproducens</name>
    <dbReference type="NCBI Taxonomy" id="1812858"/>
    <lineage>
        <taxon>Bacteria</taxon>
        <taxon>Bacillati</taxon>
        <taxon>Bacillota</taxon>
        <taxon>Clostridia</taxon>
        <taxon>Lachnospirales</taxon>
        <taxon>Lachnospiraceae</taxon>
        <taxon>Anaerosacchariphilus</taxon>
    </lineage>
</organism>
<dbReference type="InterPro" id="IPR003726">
    <property type="entry name" value="HCY_dom"/>
</dbReference>
<feature type="binding site" evidence="8">
    <location>
        <position position="269"/>
    </location>
    <ligand>
        <name>Zn(2+)</name>
        <dbReference type="ChEBI" id="CHEBI:29105"/>
    </ligand>
</feature>
<dbReference type="SUPFAM" id="SSF51730">
    <property type="entry name" value="FAD-linked oxidoreductase"/>
    <property type="match status" value="1"/>
</dbReference>
<feature type="binding site" evidence="8">
    <location>
        <position position="268"/>
    </location>
    <ligand>
        <name>Zn(2+)</name>
        <dbReference type="ChEBI" id="CHEBI:29105"/>
    </ligand>
</feature>
<dbReference type="EMBL" id="QRCT01000002">
    <property type="protein sequence ID" value="RDU25247.1"/>
    <property type="molecule type" value="Genomic_DNA"/>
</dbReference>
<dbReference type="OrthoDB" id="9803687at2"/>
<dbReference type="Gene3D" id="3.20.20.220">
    <property type="match status" value="1"/>
</dbReference>
<keyword evidence="3 8" id="KW-0489">Methyltransferase</keyword>
<dbReference type="NCBIfam" id="NF006396">
    <property type="entry name" value="PRK08645.1"/>
    <property type="match status" value="1"/>
</dbReference>
<comment type="cofactor">
    <cofactor evidence="8">
        <name>Zn(2+)</name>
        <dbReference type="ChEBI" id="CHEBI:29105"/>
    </cofactor>
</comment>
<evidence type="ECO:0000256" key="5">
    <source>
        <dbReference type="ARBA" id="ARBA00022679"/>
    </source>
</evidence>
<dbReference type="Pfam" id="PF02219">
    <property type="entry name" value="MTHFR"/>
    <property type="match status" value="1"/>
</dbReference>
<dbReference type="InterPro" id="IPR003171">
    <property type="entry name" value="Mehydrof_redctse-like"/>
</dbReference>